<protein>
    <submittedName>
        <fullName evidence="1">Peptidase S8/S53 subtilisin kexin sedolisin</fullName>
    </submittedName>
</protein>
<dbReference type="Proteomes" id="UP000270034">
    <property type="component" value="Chromosome"/>
</dbReference>
<dbReference type="EMBL" id="AP018515">
    <property type="protein sequence ID" value="BBC81490.1"/>
    <property type="molecule type" value="Genomic_DNA"/>
</dbReference>
<sequence>MTKVSELSCHNNEISNEKNFVSREEFESLKTELEELKKRLCFWDTIEAEAIITTIRAGRLVTDTRLDFLEADGRKRGLKIKPSPPSKNVDYIAKGKIP</sequence>
<organism evidence="1 2">
    <name type="scientific">Acetobacter orientalis</name>
    <dbReference type="NCBI Taxonomy" id="146474"/>
    <lineage>
        <taxon>Bacteria</taxon>
        <taxon>Pseudomonadati</taxon>
        <taxon>Pseudomonadota</taxon>
        <taxon>Alphaproteobacteria</taxon>
        <taxon>Acetobacterales</taxon>
        <taxon>Acetobacteraceae</taxon>
        <taxon>Acetobacter</taxon>
    </lineage>
</organism>
<accession>A0A2Z5ZLJ6</accession>
<proteinExistence type="predicted"/>
<evidence type="ECO:0000313" key="2">
    <source>
        <dbReference type="Proteomes" id="UP000270034"/>
    </source>
</evidence>
<name>A0A2Z5ZLJ6_9PROT</name>
<gene>
    <name evidence="1" type="ORF">AcetOrient_orf04756</name>
</gene>
<dbReference type="KEGG" id="aot:AcetOri_orf04756"/>
<reference evidence="1 2" key="1">
    <citation type="submission" date="2018-02" db="EMBL/GenBank/DDBJ databases">
        <title>Acetobacter orientalis genome.</title>
        <authorList>
            <person name="Nakashima N."/>
            <person name="Tamura T."/>
        </authorList>
    </citation>
    <scope>NUCLEOTIDE SEQUENCE [LARGE SCALE GENOMIC DNA]</scope>
    <source>
        <strain evidence="1 2">FAN1</strain>
    </source>
</reference>
<dbReference type="AlphaFoldDB" id="A0A2Z5ZLJ6"/>
<evidence type="ECO:0000313" key="1">
    <source>
        <dbReference type="EMBL" id="BBC81490.1"/>
    </source>
</evidence>